<name>A0A2M6WBA2_9BACT</name>
<dbReference type="Proteomes" id="UP000231464">
    <property type="component" value="Unassembled WGS sequence"/>
</dbReference>
<keyword evidence="1" id="KW-1133">Transmembrane helix</keyword>
<evidence type="ECO:0000256" key="1">
    <source>
        <dbReference type="SAM" id="Phobius"/>
    </source>
</evidence>
<reference evidence="3" key="1">
    <citation type="submission" date="2017-09" db="EMBL/GenBank/DDBJ databases">
        <title>Depth-based differentiation of microbial function through sediment-hosted aquifers and enrichment of novel symbionts in the deep terrestrial subsurface.</title>
        <authorList>
            <person name="Probst A.J."/>
            <person name="Ladd B."/>
            <person name="Jarett J.K."/>
            <person name="Geller-Mcgrath D.E."/>
            <person name="Sieber C.M.K."/>
            <person name="Emerson J.B."/>
            <person name="Anantharaman K."/>
            <person name="Thomas B.C."/>
            <person name="Malmstrom R."/>
            <person name="Stieglmeier M."/>
            <person name="Klingl A."/>
            <person name="Woyke T."/>
            <person name="Ryan C.M."/>
            <person name="Banfield J.F."/>
        </authorList>
    </citation>
    <scope>NUCLEOTIDE SEQUENCE [LARGE SCALE GENOMIC DNA]</scope>
</reference>
<comment type="caution">
    <text evidence="2">The sequence shown here is derived from an EMBL/GenBank/DDBJ whole genome shotgun (WGS) entry which is preliminary data.</text>
</comment>
<organism evidence="2 3">
    <name type="scientific">Candidatus Kuenenbacteria bacterium CG10_big_fil_rev_8_21_14_0_10_36_11</name>
    <dbReference type="NCBI Taxonomy" id="1974618"/>
    <lineage>
        <taxon>Bacteria</taxon>
        <taxon>Candidatus Kueneniibacteriota</taxon>
    </lineage>
</organism>
<feature type="non-terminal residue" evidence="2">
    <location>
        <position position="436"/>
    </location>
</feature>
<keyword evidence="1" id="KW-0812">Transmembrane</keyword>
<evidence type="ECO:0000313" key="3">
    <source>
        <dbReference type="Proteomes" id="UP000231464"/>
    </source>
</evidence>
<feature type="transmembrane region" description="Helical" evidence="1">
    <location>
        <begin position="102"/>
        <end position="128"/>
    </location>
</feature>
<feature type="transmembrane region" description="Helical" evidence="1">
    <location>
        <begin position="140"/>
        <end position="158"/>
    </location>
</feature>
<protein>
    <submittedName>
        <fullName evidence="2">Uncharacterized protein</fullName>
    </submittedName>
</protein>
<gene>
    <name evidence="2" type="ORF">COU23_00750</name>
</gene>
<sequence length="436" mass="47784">MPQQSSKKLFFTFFLVFVFLNAFFWMASAKITQAQDDSGKACPCGPVESAGNRNIRLQIAIPGITDTCTYKVKTIQNGTEGDIEKQCHYVASNLPAFIQKAYSFSIGLIAIMAVIMIMIGGVKWILAAGNPGSIGDAQKTITAAVSGLVLALLSYAILNTINPNLTNLQMTQPSQIKTIQQSTNWCIATNLIHPKLDSSLQGAPEDFKQWSGECGIEYEIKDTSDENGNLKRCWGNGGCTGKTICYQYADGVRPFCYDIEATCKKQDDEENESGRVEGKNGIYYLSKRTSGCDLVDAVLIEQNSNYVCSKRNDVGSADECVLGEQIFCPDGYMRVPCELSNKCSIKNKEGATEAVDCSGTFASYTRHLCIDEPRRAAKGAVGICCKKKGVEEYKCEYENTIPPIDNCHYYDSVGGRFQCEAAPASYGIYDKGCVWN</sequence>
<proteinExistence type="predicted"/>
<dbReference type="Pfam" id="PF18895">
    <property type="entry name" value="T4SS_pilin"/>
    <property type="match status" value="1"/>
</dbReference>
<dbReference type="AlphaFoldDB" id="A0A2M6WBA2"/>
<accession>A0A2M6WBA2</accession>
<dbReference type="InterPro" id="IPR043993">
    <property type="entry name" value="T4SS_pilin"/>
</dbReference>
<keyword evidence="1" id="KW-0472">Membrane</keyword>
<dbReference type="EMBL" id="PFBP01000011">
    <property type="protein sequence ID" value="PIT90034.1"/>
    <property type="molecule type" value="Genomic_DNA"/>
</dbReference>
<evidence type="ECO:0000313" key="2">
    <source>
        <dbReference type="EMBL" id="PIT90034.1"/>
    </source>
</evidence>